<dbReference type="Proteomes" id="UP000233556">
    <property type="component" value="Unassembled WGS sequence"/>
</dbReference>
<dbReference type="AlphaFoldDB" id="A0A2I0T660"/>
<dbReference type="OrthoDB" id="415411at2759"/>
<dbReference type="Pfam" id="PF01663">
    <property type="entry name" value="Phosphodiest"/>
    <property type="match status" value="1"/>
</dbReference>
<reference evidence="3" key="2">
    <citation type="submission" date="2017-12" db="EMBL/GenBank/DDBJ databases">
        <title>Genome sequence of the Bar-tailed Godwit (Limosa lapponica baueri).</title>
        <authorList>
            <person name="Lima N.C.B."/>
            <person name="Parody-Merino A.M."/>
            <person name="Battley P.F."/>
            <person name="Fidler A.E."/>
            <person name="Prosdocimi F."/>
        </authorList>
    </citation>
    <scope>NUCLEOTIDE SEQUENCE [LARGE SCALE GENOMIC DNA]</scope>
</reference>
<feature type="region of interest" description="Disordered" evidence="1">
    <location>
        <begin position="31"/>
        <end position="54"/>
    </location>
</feature>
<evidence type="ECO:0000256" key="1">
    <source>
        <dbReference type="SAM" id="MobiDB-lite"/>
    </source>
</evidence>
<evidence type="ECO:0000313" key="3">
    <source>
        <dbReference type="Proteomes" id="UP000233556"/>
    </source>
</evidence>
<gene>
    <name evidence="2" type="ORF">llap_20426</name>
</gene>
<accession>A0A2I0T660</accession>
<name>A0A2I0T660_LIMLA</name>
<dbReference type="SUPFAM" id="SSF53649">
    <property type="entry name" value="Alkaline phosphatase-like"/>
    <property type="match status" value="1"/>
</dbReference>
<dbReference type="InterPro" id="IPR017850">
    <property type="entry name" value="Alkaline_phosphatase_core_sf"/>
</dbReference>
<protein>
    <submittedName>
        <fullName evidence="2">Uncharacterized protein</fullName>
    </submittedName>
</protein>
<feature type="compositionally biased region" description="Polar residues" evidence="1">
    <location>
        <begin position="41"/>
        <end position="54"/>
    </location>
</feature>
<reference evidence="3" key="1">
    <citation type="submission" date="2017-11" db="EMBL/GenBank/DDBJ databases">
        <authorList>
            <person name="Lima N.C."/>
            <person name="Parody-Merino A.M."/>
            <person name="Battley P.F."/>
            <person name="Fidler A.E."/>
            <person name="Prosdocimi F."/>
        </authorList>
    </citation>
    <scope>NUCLEOTIDE SEQUENCE [LARGE SCALE GENOMIC DNA]</scope>
</reference>
<evidence type="ECO:0000313" key="2">
    <source>
        <dbReference type="EMBL" id="PKU29270.1"/>
    </source>
</evidence>
<dbReference type="Gene3D" id="3.40.720.10">
    <property type="entry name" value="Alkaline Phosphatase, subunit A"/>
    <property type="match status" value="1"/>
</dbReference>
<proteinExistence type="predicted"/>
<organism evidence="2 3">
    <name type="scientific">Limosa lapponica baueri</name>
    <dbReference type="NCBI Taxonomy" id="1758121"/>
    <lineage>
        <taxon>Eukaryota</taxon>
        <taxon>Metazoa</taxon>
        <taxon>Chordata</taxon>
        <taxon>Craniata</taxon>
        <taxon>Vertebrata</taxon>
        <taxon>Euteleostomi</taxon>
        <taxon>Archelosauria</taxon>
        <taxon>Archosauria</taxon>
        <taxon>Dinosauria</taxon>
        <taxon>Saurischia</taxon>
        <taxon>Theropoda</taxon>
        <taxon>Coelurosauria</taxon>
        <taxon>Aves</taxon>
        <taxon>Neognathae</taxon>
        <taxon>Neoaves</taxon>
        <taxon>Charadriiformes</taxon>
        <taxon>Scolopacidae</taxon>
        <taxon>Limosa</taxon>
    </lineage>
</organism>
<dbReference type="EMBL" id="KZ517572">
    <property type="protein sequence ID" value="PKU29270.1"/>
    <property type="molecule type" value="Genomic_DNA"/>
</dbReference>
<dbReference type="InterPro" id="IPR002591">
    <property type="entry name" value="Phosphodiest/P_Trfase"/>
</dbReference>
<sequence length="116" mass="12531">MNNEPRRETEGRKAVAGSRKWGFVALCAGEDRTPAGRRSPCASTSDSFPSSSNGSAEMAAVYYERIDVEGHHYGPSSQQRKNALKEVDKALSNMISLIKVSGIRKTQLLGAFGKGL</sequence>
<keyword evidence="3" id="KW-1185">Reference proteome</keyword>